<keyword evidence="1" id="KW-0378">Hydrolase</keyword>
<dbReference type="Pfam" id="PF03061">
    <property type="entry name" value="4HBT"/>
    <property type="match status" value="1"/>
</dbReference>
<feature type="domain" description="Thioesterase" evidence="2">
    <location>
        <begin position="39"/>
        <end position="113"/>
    </location>
</feature>
<protein>
    <recommendedName>
        <fullName evidence="2">Thioesterase domain-containing protein</fullName>
    </recommendedName>
</protein>
<dbReference type="AlphaFoldDB" id="A0A127JP23"/>
<accession>A0A127JP23</accession>
<dbReference type="EMBL" id="CP010951">
    <property type="protein sequence ID" value="AMO21721.1"/>
    <property type="molecule type" value="Genomic_DNA"/>
</dbReference>
<dbReference type="PANTHER" id="PTHR43240">
    <property type="entry name" value="1,4-DIHYDROXY-2-NAPHTHOYL-COA THIOESTERASE 1"/>
    <property type="match status" value="1"/>
</dbReference>
<evidence type="ECO:0000313" key="4">
    <source>
        <dbReference type="Proteomes" id="UP000070433"/>
    </source>
</evidence>
<dbReference type="InterPro" id="IPR003736">
    <property type="entry name" value="PAAI_dom"/>
</dbReference>
<dbReference type="SUPFAM" id="SSF54637">
    <property type="entry name" value="Thioesterase/thiol ester dehydrase-isomerase"/>
    <property type="match status" value="1"/>
</dbReference>
<evidence type="ECO:0000313" key="3">
    <source>
        <dbReference type="EMBL" id="AMO21721.1"/>
    </source>
</evidence>
<dbReference type="GO" id="GO:0016289">
    <property type="term" value="F:acyl-CoA hydrolase activity"/>
    <property type="evidence" value="ECO:0007669"/>
    <property type="project" value="UniProtKB-ARBA"/>
</dbReference>
<keyword evidence="4" id="KW-1185">Reference proteome</keyword>
<dbReference type="InterPro" id="IPR029069">
    <property type="entry name" value="HotDog_dom_sf"/>
</dbReference>
<gene>
    <name evidence="3" type="ORF">UC35_01080</name>
</gene>
<proteinExistence type="predicted"/>
<dbReference type="CDD" id="cd03443">
    <property type="entry name" value="PaaI_thioesterase"/>
    <property type="match status" value="1"/>
</dbReference>
<dbReference type="InterPro" id="IPR006683">
    <property type="entry name" value="Thioestr_dom"/>
</dbReference>
<dbReference type="RefSeq" id="WP_061495261.1">
    <property type="nucleotide sequence ID" value="NZ_CP010951.1"/>
</dbReference>
<dbReference type="Proteomes" id="UP000070433">
    <property type="component" value="Chromosome"/>
</dbReference>
<reference evidence="3 4" key="1">
    <citation type="journal article" date="2014" name="Int. J. Syst. Evol. Microbiol.">
        <title>Ramlibacter solisilvae sp. nov., isolated from forest soil, and emended description of the genus Ramlibacter.</title>
        <authorList>
            <person name="Lee H.J."/>
            <person name="Lee S.H."/>
            <person name="Lee S.S."/>
            <person name="Lee J.S."/>
            <person name="Kim Y."/>
            <person name="Kim S.C."/>
            <person name="Jeon C.O."/>
        </authorList>
    </citation>
    <scope>NUCLEOTIDE SEQUENCE [LARGE SCALE GENOMIC DNA]</scope>
    <source>
        <strain evidence="3 4">5-10</strain>
    </source>
</reference>
<dbReference type="Gene3D" id="3.10.129.10">
    <property type="entry name" value="Hotdog Thioesterase"/>
    <property type="match status" value="1"/>
</dbReference>
<organism evidence="3 4">
    <name type="scientific">Ramlibacter tataouinensis</name>
    <dbReference type="NCBI Taxonomy" id="94132"/>
    <lineage>
        <taxon>Bacteria</taxon>
        <taxon>Pseudomonadati</taxon>
        <taxon>Pseudomonadota</taxon>
        <taxon>Betaproteobacteria</taxon>
        <taxon>Burkholderiales</taxon>
        <taxon>Comamonadaceae</taxon>
        <taxon>Ramlibacter</taxon>
    </lineage>
</organism>
<evidence type="ECO:0000256" key="1">
    <source>
        <dbReference type="ARBA" id="ARBA00022801"/>
    </source>
</evidence>
<sequence length="127" mass="13460">MAGKPPRFIHHVGMKVDEAADGRARGSIKVLDIHRNGTGVVHGGVMFTLADTVMGAALYRTLAEGEICATIEIKIGYFKPVFEGTLVCEAVVLNKGKSIASLEATIQAGDDLVSKASGTFAIFRRKA</sequence>
<evidence type="ECO:0000259" key="2">
    <source>
        <dbReference type="Pfam" id="PF03061"/>
    </source>
</evidence>
<name>A0A127JP23_9BURK</name>
<dbReference type="NCBIfam" id="TIGR00369">
    <property type="entry name" value="unchar_dom_1"/>
    <property type="match status" value="1"/>
</dbReference>